<dbReference type="EMBL" id="BSYO01000013">
    <property type="protein sequence ID" value="GMH14150.1"/>
    <property type="molecule type" value="Genomic_DNA"/>
</dbReference>
<reference evidence="5" key="1">
    <citation type="submission" date="2023-05" db="EMBL/GenBank/DDBJ databases">
        <title>Nepenthes gracilis genome sequencing.</title>
        <authorList>
            <person name="Fukushima K."/>
        </authorList>
    </citation>
    <scope>NUCLEOTIDE SEQUENCE</scope>
    <source>
        <strain evidence="5">SING2019-196</strain>
    </source>
</reference>
<dbReference type="AlphaFoldDB" id="A0AAD3SLV5"/>
<sequence length="205" mass="23739">MVDAIIASAIKWISSQLVDEAKFLYGVEDQMLELQNDFKCMQRYFQDAEETQLDEKKNGQITIFTETIREIAFRAEDVIDSYVLKVSFDNKFTRFACFVPNAFEIHDIGKQIEKIQDDIKKADERFGIFKHLGESSSSHNQLQPQRRAIESYPQIKEDYIVGLDDDIKNLVQQMKEEAQWVVSIVGQGAQLNVQDLTHIQDLLLE</sequence>
<dbReference type="Gene3D" id="1.20.5.4130">
    <property type="match status" value="1"/>
</dbReference>
<dbReference type="GO" id="GO:0006952">
    <property type="term" value="P:defense response"/>
    <property type="evidence" value="ECO:0007669"/>
    <property type="project" value="UniProtKB-KW"/>
</dbReference>
<evidence type="ECO:0000256" key="2">
    <source>
        <dbReference type="ARBA" id="ARBA00022741"/>
    </source>
</evidence>
<dbReference type="PANTHER" id="PTHR19338">
    <property type="entry name" value="TRANSLOCASE OF INNER MITOCHONDRIAL MEMBRANE 13 HOMOLOG"/>
    <property type="match status" value="1"/>
</dbReference>
<evidence type="ECO:0000313" key="6">
    <source>
        <dbReference type="Proteomes" id="UP001279734"/>
    </source>
</evidence>
<dbReference type="GO" id="GO:0000166">
    <property type="term" value="F:nucleotide binding"/>
    <property type="evidence" value="ECO:0007669"/>
    <property type="project" value="UniProtKB-KW"/>
</dbReference>
<protein>
    <recommendedName>
        <fullName evidence="4">Disease resistance N-terminal domain-containing protein</fullName>
    </recommendedName>
</protein>
<dbReference type="CDD" id="cd14798">
    <property type="entry name" value="RX-CC_like"/>
    <property type="match status" value="1"/>
</dbReference>
<evidence type="ECO:0000313" key="5">
    <source>
        <dbReference type="EMBL" id="GMH14150.1"/>
    </source>
</evidence>
<dbReference type="Pfam" id="PF18052">
    <property type="entry name" value="Rx_N"/>
    <property type="match status" value="1"/>
</dbReference>
<dbReference type="Proteomes" id="UP001279734">
    <property type="component" value="Unassembled WGS sequence"/>
</dbReference>
<dbReference type="InterPro" id="IPR038005">
    <property type="entry name" value="RX-like_CC"/>
</dbReference>
<keyword evidence="2" id="KW-0547">Nucleotide-binding</keyword>
<evidence type="ECO:0000259" key="4">
    <source>
        <dbReference type="Pfam" id="PF18052"/>
    </source>
</evidence>
<organism evidence="5 6">
    <name type="scientific">Nepenthes gracilis</name>
    <name type="common">Slender pitcher plant</name>
    <dbReference type="NCBI Taxonomy" id="150966"/>
    <lineage>
        <taxon>Eukaryota</taxon>
        <taxon>Viridiplantae</taxon>
        <taxon>Streptophyta</taxon>
        <taxon>Embryophyta</taxon>
        <taxon>Tracheophyta</taxon>
        <taxon>Spermatophyta</taxon>
        <taxon>Magnoliopsida</taxon>
        <taxon>eudicotyledons</taxon>
        <taxon>Gunneridae</taxon>
        <taxon>Pentapetalae</taxon>
        <taxon>Caryophyllales</taxon>
        <taxon>Nepenthaceae</taxon>
        <taxon>Nepenthes</taxon>
    </lineage>
</organism>
<dbReference type="InterPro" id="IPR041118">
    <property type="entry name" value="Rx_N"/>
</dbReference>
<proteinExistence type="predicted"/>
<evidence type="ECO:0000256" key="3">
    <source>
        <dbReference type="ARBA" id="ARBA00022821"/>
    </source>
</evidence>
<keyword evidence="1" id="KW-0677">Repeat</keyword>
<dbReference type="PANTHER" id="PTHR19338:SF0">
    <property type="entry name" value="MITOCHONDRIAL IMPORT INNER MEMBRANE TRANSLOCASE SUBUNIT TIM13"/>
    <property type="match status" value="1"/>
</dbReference>
<name>A0AAD3SLV5_NEPGR</name>
<keyword evidence="3" id="KW-0611">Plant defense</keyword>
<evidence type="ECO:0000256" key="1">
    <source>
        <dbReference type="ARBA" id="ARBA00022737"/>
    </source>
</evidence>
<comment type="caution">
    <text evidence="5">The sequence shown here is derived from an EMBL/GenBank/DDBJ whole genome shotgun (WGS) entry which is preliminary data.</text>
</comment>
<accession>A0AAD3SLV5</accession>
<gene>
    <name evidence="5" type="ORF">Nepgr_015991</name>
</gene>
<feature type="domain" description="Disease resistance N-terminal" evidence="4">
    <location>
        <begin position="6"/>
        <end position="88"/>
    </location>
</feature>
<keyword evidence="6" id="KW-1185">Reference proteome</keyword>